<protein>
    <submittedName>
        <fullName evidence="6">Bacterial transcriptional repressor c-terminal</fullName>
    </submittedName>
</protein>
<dbReference type="PROSITE" id="PS50977">
    <property type="entry name" value="HTH_TETR_2"/>
    <property type="match status" value="1"/>
</dbReference>
<feature type="DNA-binding region" description="H-T-H motif" evidence="4">
    <location>
        <begin position="13"/>
        <end position="32"/>
    </location>
</feature>
<dbReference type="Pfam" id="PF16925">
    <property type="entry name" value="TetR_C_13"/>
    <property type="match status" value="1"/>
</dbReference>
<accession>A0A4U8YH26</accession>
<name>A0A4U8YH26_9BACT</name>
<feature type="domain" description="HTH tetR-type" evidence="5">
    <location>
        <begin position="1"/>
        <end position="50"/>
    </location>
</feature>
<gene>
    <name evidence="6" type="ORF">MSL71_1410</name>
</gene>
<dbReference type="InterPro" id="IPR001647">
    <property type="entry name" value="HTH_TetR"/>
</dbReference>
<dbReference type="GO" id="GO:0003677">
    <property type="term" value="F:DNA binding"/>
    <property type="evidence" value="ECO:0007669"/>
    <property type="project" value="UniProtKB-UniRule"/>
</dbReference>
<sequence length="182" mass="19863">MAMIAEHGYHGTGLKGILDTARVPKGSFYNYFKSKEEFVAEVIARYCLGMKASVDACLEAAGDDPVEGLRCVYGLSFKASEAHGFRGCLVGNLAAEIGDADGPCRDAMQRGTGMFREQVVALIEEAQQRHLFREDLSARALADIFWSTWQGALLGMKIGGDAEHLSRVMDALLDRLFRPAKA</sequence>
<evidence type="ECO:0000256" key="3">
    <source>
        <dbReference type="ARBA" id="ARBA00023163"/>
    </source>
</evidence>
<dbReference type="AlphaFoldDB" id="A0A4U8YH26"/>
<keyword evidence="3" id="KW-0804">Transcription</keyword>
<dbReference type="EMBL" id="CAADHO010000001">
    <property type="protein sequence ID" value="VFQ42520.1"/>
    <property type="molecule type" value="Genomic_DNA"/>
</dbReference>
<dbReference type="InterPro" id="IPR009057">
    <property type="entry name" value="Homeodomain-like_sf"/>
</dbReference>
<dbReference type="SUPFAM" id="SSF48498">
    <property type="entry name" value="Tetracyclin repressor-like, C-terminal domain"/>
    <property type="match status" value="1"/>
</dbReference>
<reference evidence="6 7" key="1">
    <citation type="submission" date="2019-03" db="EMBL/GenBank/DDBJ databases">
        <authorList>
            <person name="Nijsse B."/>
        </authorList>
    </citation>
    <scope>NUCLEOTIDE SEQUENCE [LARGE SCALE GENOMIC DNA]</scope>
    <source>
        <strain evidence="6">Desulfoluna butyratoxydans MSL71</strain>
    </source>
</reference>
<dbReference type="PANTHER" id="PTHR47506">
    <property type="entry name" value="TRANSCRIPTIONAL REGULATORY PROTEIN"/>
    <property type="match status" value="1"/>
</dbReference>
<dbReference type="PANTHER" id="PTHR47506:SF6">
    <property type="entry name" value="HTH-TYPE TRANSCRIPTIONAL REPRESSOR NEMR"/>
    <property type="match status" value="1"/>
</dbReference>
<evidence type="ECO:0000313" key="6">
    <source>
        <dbReference type="EMBL" id="VFQ42520.1"/>
    </source>
</evidence>
<evidence type="ECO:0000256" key="1">
    <source>
        <dbReference type="ARBA" id="ARBA00023015"/>
    </source>
</evidence>
<evidence type="ECO:0000259" key="5">
    <source>
        <dbReference type="PROSITE" id="PS50977"/>
    </source>
</evidence>
<proteinExistence type="predicted"/>
<dbReference type="Pfam" id="PF00440">
    <property type="entry name" value="TetR_N"/>
    <property type="match status" value="1"/>
</dbReference>
<evidence type="ECO:0000256" key="4">
    <source>
        <dbReference type="PROSITE-ProRule" id="PRU00335"/>
    </source>
</evidence>
<organism evidence="6 7">
    <name type="scientific">Desulfoluna butyratoxydans</name>
    <dbReference type="NCBI Taxonomy" id="231438"/>
    <lineage>
        <taxon>Bacteria</taxon>
        <taxon>Pseudomonadati</taxon>
        <taxon>Thermodesulfobacteriota</taxon>
        <taxon>Desulfobacteria</taxon>
        <taxon>Desulfobacterales</taxon>
        <taxon>Desulfolunaceae</taxon>
        <taxon>Desulfoluna</taxon>
    </lineage>
</organism>
<dbReference type="InterPro" id="IPR011075">
    <property type="entry name" value="TetR_C"/>
</dbReference>
<keyword evidence="2 4" id="KW-0238">DNA-binding</keyword>
<dbReference type="Proteomes" id="UP000507962">
    <property type="component" value="Unassembled WGS sequence"/>
</dbReference>
<evidence type="ECO:0000256" key="2">
    <source>
        <dbReference type="ARBA" id="ARBA00023125"/>
    </source>
</evidence>
<keyword evidence="1" id="KW-0805">Transcription regulation</keyword>
<dbReference type="InterPro" id="IPR036271">
    <property type="entry name" value="Tet_transcr_reg_TetR-rel_C_sf"/>
</dbReference>
<dbReference type="Gene3D" id="1.10.357.10">
    <property type="entry name" value="Tetracycline Repressor, domain 2"/>
    <property type="match status" value="1"/>
</dbReference>
<dbReference type="SUPFAM" id="SSF46689">
    <property type="entry name" value="Homeodomain-like"/>
    <property type="match status" value="1"/>
</dbReference>
<evidence type="ECO:0000313" key="7">
    <source>
        <dbReference type="Proteomes" id="UP000507962"/>
    </source>
</evidence>
<keyword evidence="7" id="KW-1185">Reference proteome</keyword>